<feature type="transmembrane region" description="Helical" evidence="1">
    <location>
        <begin position="183"/>
        <end position="205"/>
    </location>
</feature>
<comment type="caution">
    <text evidence="2">The sequence shown here is derived from an EMBL/GenBank/DDBJ whole genome shotgun (WGS) entry which is preliminary data.</text>
</comment>
<feature type="transmembrane region" description="Helical" evidence="1">
    <location>
        <begin position="14"/>
        <end position="36"/>
    </location>
</feature>
<evidence type="ECO:0000313" key="2">
    <source>
        <dbReference type="EMBL" id="CAD5227989.1"/>
    </source>
</evidence>
<reference evidence="2" key="1">
    <citation type="submission" date="2020-09" db="EMBL/GenBank/DDBJ databases">
        <authorList>
            <person name="Kikuchi T."/>
        </authorList>
    </citation>
    <scope>NUCLEOTIDE SEQUENCE</scope>
    <source>
        <strain evidence="2">Ka4C1</strain>
    </source>
</reference>
<dbReference type="AlphaFoldDB" id="A0A7I8XKP6"/>
<keyword evidence="1" id="KW-0472">Membrane</keyword>
<feature type="transmembrane region" description="Helical" evidence="1">
    <location>
        <begin position="48"/>
        <end position="73"/>
    </location>
</feature>
<keyword evidence="3" id="KW-1185">Reference proteome</keyword>
<evidence type="ECO:0000313" key="3">
    <source>
        <dbReference type="Proteomes" id="UP000659654"/>
    </source>
</evidence>
<accession>A0A7I8XKP6</accession>
<name>A0A7I8XKP6_BURXY</name>
<gene>
    <name evidence="2" type="ORF">BXYJ_LOCUS10220</name>
</gene>
<feature type="transmembrane region" description="Helical" evidence="1">
    <location>
        <begin position="258"/>
        <end position="280"/>
    </location>
</feature>
<dbReference type="Proteomes" id="UP000659654">
    <property type="component" value="Unassembled WGS sequence"/>
</dbReference>
<organism evidence="2 3">
    <name type="scientific">Bursaphelenchus xylophilus</name>
    <name type="common">Pinewood nematode worm</name>
    <name type="synonym">Aphelenchoides xylophilus</name>
    <dbReference type="NCBI Taxonomy" id="6326"/>
    <lineage>
        <taxon>Eukaryota</taxon>
        <taxon>Metazoa</taxon>
        <taxon>Ecdysozoa</taxon>
        <taxon>Nematoda</taxon>
        <taxon>Chromadorea</taxon>
        <taxon>Rhabditida</taxon>
        <taxon>Tylenchina</taxon>
        <taxon>Tylenchomorpha</taxon>
        <taxon>Aphelenchoidea</taxon>
        <taxon>Aphelenchoididae</taxon>
        <taxon>Bursaphelenchus</taxon>
    </lineage>
</organism>
<feature type="transmembrane region" description="Helical" evidence="1">
    <location>
        <begin position="93"/>
        <end position="117"/>
    </location>
</feature>
<sequence length="309" mass="34714">MNAVDEHLYIAAKVTLIGVVATMAMHAFNLTFLPFFVTAQRQRLSIHFLINISSVIVGIILSLPWSILIIYGWDSVVQFIPDLILDSLYNKRTVFWCATLSFGWLLSVSVSISFLTLDRLLTLTLVHKYTRKHRHNMAIINVASQVVLYFVFILMQVGDVPAPDEFAPCFLYICVTARATNFLFIKLTLGLVNVVIGLAFFLHMLKYTKNRPAQQTTNLIGLFVVFNEFCLNFIPHIVSYVTSLTEFHIGKVSGPYTIYFFGLESSLLTIATLKVMGVPFSKNGLGSLQRSSRNNVVNVSSTGQQRADK</sequence>
<protein>
    <submittedName>
        <fullName evidence="2">(pine wood nematode) hypothetical protein</fullName>
    </submittedName>
</protein>
<evidence type="ECO:0000256" key="1">
    <source>
        <dbReference type="SAM" id="Phobius"/>
    </source>
</evidence>
<proteinExistence type="predicted"/>
<dbReference type="EMBL" id="CAJFCV020000004">
    <property type="protein sequence ID" value="CAG9118398.1"/>
    <property type="molecule type" value="Genomic_DNA"/>
</dbReference>
<feature type="transmembrane region" description="Helical" evidence="1">
    <location>
        <begin position="217"/>
        <end position="238"/>
    </location>
</feature>
<dbReference type="Proteomes" id="UP000582659">
    <property type="component" value="Unassembled WGS sequence"/>
</dbReference>
<feature type="transmembrane region" description="Helical" evidence="1">
    <location>
        <begin position="138"/>
        <end position="158"/>
    </location>
</feature>
<dbReference type="EMBL" id="CAJFDI010000004">
    <property type="protein sequence ID" value="CAD5227989.1"/>
    <property type="molecule type" value="Genomic_DNA"/>
</dbReference>
<keyword evidence="1" id="KW-0812">Transmembrane</keyword>
<keyword evidence="1" id="KW-1133">Transmembrane helix</keyword>